<dbReference type="InterPro" id="IPR036047">
    <property type="entry name" value="F-box-like_dom_sf"/>
</dbReference>
<dbReference type="EMBL" id="HBGU01061229">
    <property type="protein sequence ID" value="CAD9516609.1"/>
    <property type="molecule type" value="Transcribed_RNA"/>
</dbReference>
<evidence type="ECO:0000313" key="2">
    <source>
        <dbReference type="EMBL" id="CAD9516609.1"/>
    </source>
</evidence>
<gene>
    <name evidence="2" type="ORF">CBRE1094_LOCUS33286</name>
</gene>
<feature type="compositionally biased region" description="Low complexity" evidence="1">
    <location>
        <begin position="62"/>
        <end position="71"/>
    </location>
</feature>
<name>A0A7S2N2V7_9EUKA</name>
<protein>
    <recommendedName>
        <fullName evidence="3">F-box domain-containing protein</fullName>
    </recommendedName>
</protein>
<evidence type="ECO:0000256" key="1">
    <source>
        <dbReference type="SAM" id="MobiDB-lite"/>
    </source>
</evidence>
<evidence type="ECO:0008006" key="3">
    <source>
        <dbReference type="Google" id="ProtNLM"/>
    </source>
</evidence>
<sequence>MATSRLAFDFPSWKFGGGGHEAASAPSPKASATSDASSSQNDRASLLMDLEDLDDEGHDRSATPATPAAAPLVPSSKQASGTPTPATPTAAPFVPTSKRTSSTCGVKCWTDDVLFAVLSHLTSVQLCTARCVALQWLDAASCDSLWAAAWRANLRFSRRPPRLPCGAKAFSSPSSRHSRLFEYATRCRADHLYRWMDLQCGWDRLEALLAPEQLGVALRAGSRANNIDQVPVARKLSSILAARDWMLLHRCVLLLLMECAEQVARSLLSISVLEPSTSRLPEQASEIADEQLLLQALIEKWHAYSRWLSHVCGTFAHHAGTTCRTHLICLLAAERSNERIDQHTPSLLHAGFSAFRQSVLCHPRITAALQRHVQRATSSVMAQGGFTAESGRLMQELLDLQDLCTTVDVRDDHLCEERGERFTQEALRESLIGPIKKCWLRYHQSWFCGTKIPSSDLAFYQSSKHRRRGR</sequence>
<proteinExistence type="predicted"/>
<dbReference type="AlphaFoldDB" id="A0A7S2N2V7"/>
<feature type="compositionally biased region" description="Low complexity" evidence="1">
    <location>
        <begin position="82"/>
        <end position="92"/>
    </location>
</feature>
<organism evidence="2">
    <name type="scientific">Haptolina brevifila</name>
    <dbReference type="NCBI Taxonomy" id="156173"/>
    <lineage>
        <taxon>Eukaryota</taxon>
        <taxon>Haptista</taxon>
        <taxon>Haptophyta</taxon>
        <taxon>Prymnesiophyceae</taxon>
        <taxon>Prymnesiales</taxon>
        <taxon>Prymnesiaceae</taxon>
        <taxon>Haptolina</taxon>
    </lineage>
</organism>
<feature type="region of interest" description="Disordered" evidence="1">
    <location>
        <begin position="11"/>
        <end position="97"/>
    </location>
</feature>
<accession>A0A7S2N2V7</accession>
<dbReference type="SUPFAM" id="SSF81383">
    <property type="entry name" value="F-box domain"/>
    <property type="match status" value="1"/>
</dbReference>
<reference evidence="2" key="1">
    <citation type="submission" date="2021-01" db="EMBL/GenBank/DDBJ databases">
        <authorList>
            <person name="Corre E."/>
            <person name="Pelletier E."/>
            <person name="Niang G."/>
            <person name="Scheremetjew M."/>
            <person name="Finn R."/>
            <person name="Kale V."/>
            <person name="Holt S."/>
            <person name="Cochrane G."/>
            <person name="Meng A."/>
            <person name="Brown T."/>
            <person name="Cohen L."/>
        </authorList>
    </citation>
    <scope>NUCLEOTIDE SEQUENCE</scope>
    <source>
        <strain evidence="2">UTEX LB 985</strain>
    </source>
</reference>
<feature type="compositionally biased region" description="Low complexity" evidence="1">
    <location>
        <begin position="22"/>
        <end position="39"/>
    </location>
</feature>